<dbReference type="Proteomes" id="UP001595556">
    <property type="component" value="Unassembled WGS sequence"/>
</dbReference>
<evidence type="ECO:0000256" key="1">
    <source>
        <dbReference type="SAM" id="Phobius"/>
    </source>
</evidence>
<keyword evidence="1" id="KW-1133">Transmembrane helix</keyword>
<keyword evidence="3" id="KW-1185">Reference proteome</keyword>
<comment type="caution">
    <text evidence="2">The sequence shown here is derived from an EMBL/GenBank/DDBJ whole genome shotgun (WGS) entry which is preliminary data.</text>
</comment>
<dbReference type="Pfam" id="PF11391">
    <property type="entry name" value="DUF2798"/>
    <property type="match status" value="1"/>
</dbReference>
<keyword evidence="1" id="KW-0812">Transmembrane</keyword>
<proteinExistence type="predicted"/>
<reference evidence="3" key="1">
    <citation type="journal article" date="2019" name="Int. J. Syst. Evol. Microbiol.">
        <title>The Global Catalogue of Microorganisms (GCM) 10K type strain sequencing project: providing services to taxonomists for standard genome sequencing and annotation.</title>
        <authorList>
            <consortium name="The Broad Institute Genomics Platform"/>
            <consortium name="The Broad Institute Genome Sequencing Center for Infectious Disease"/>
            <person name="Wu L."/>
            <person name="Ma J."/>
        </authorList>
    </citation>
    <scope>NUCLEOTIDE SEQUENCE [LARGE SCALE GENOMIC DNA]</scope>
    <source>
        <strain evidence="3">KCTC 52168</strain>
    </source>
</reference>
<sequence>MKIRARYAHLVFSFLMSSLMAFIMTAVVTAINTGLAGDFVGRWAHAFLLAWMPAFACVLVLAPPIRKWVNARTVQD</sequence>
<evidence type="ECO:0000313" key="3">
    <source>
        <dbReference type="Proteomes" id="UP001595556"/>
    </source>
</evidence>
<organism evidence="2 3">
    <name type="scientific">Piscinibacterium candidicorallinum</name>
    <dbReference type="NCBI Taxonomy" id="1793872"/>
    <lineage>
        <taxon>Bacteria</taxon>
        <taxon>Pseudomonadati</taxon>
        <taxon>Pseudomonadota</taxon>
        <taxon>Betaproteobacteria</taxon>
        <taxon>Burkholderiales</taxon>
        <taxon>Piscinibacterium</taxon>
    </lineage>
</organism>
<name>A0ABV7H1U2_9BURK</name>
<dbReference type="RefSeq" id="WP_377303341.1">
    <property type="nucleotide sequence ID" value="NZ_CP180191.1"/>
</dbReference>
<feature type="transmembrane region" description="Helical" evidence="1">
    <location>
        <begin position="7"/>
        <end position="31"/>
    </location>
</feature>
<gene>
    <name evidence="2" type="ORF">ACFOEN_09540</name>
</gene>
<dbReference type="InterPro" id="IPR021529">
    <property type="entry name" value="DUF2798"/>
</dbReference>
<accession>A0ABV7H1U2</accession>
<dbReference type="EMBL" id="JBHRTI010000004">
    <property type="protein sequence ID" value="MFC3147884.1"/>
    <property type="molecule type" value="Genomic_DNA"/>
</dbReference>
<protein>
    <submittedName>
        <fullName evidence="2">DUF2798 domain-containing protein</fullName>
    </submittedName>
</protein>
<feature type="transmembrane region" description="Helical" evidence="1">
    <location>
        <begin position="43"/>
        <end position="62"/>
    </location>
</feature>
<keyword evidence="1" id="KW-0472">Membrane</keyword>
<evidence type="ECO:0000313" key="2">
    <source>
        <dbReference type="EMBL" id="MFC3147884.1"/>
    </source>
</evidence>